<keyword evidence="4 5" id="KW-0949">S-adenosyl-L-methionine</keyword>
<feature type="compositionally biased region" description="Polar residues" evidence="6">
    <location>
        <begin position="1"/>
        <end position="11"/>
    </location>
</feature>
<comment type="similarity">
    <text evidence="5">Belongs to the class I-like SAM-binding methyltransferase superfamily. C5-methyltransferase family.</text>
</comment>
<feature type="compositionally biased region" description="Polar residues" evidence="6">
    <location>
        <begin position="657"/>
        <end position="678"/>
    </location>
</feature>
<evidence type="ECO:0000256" key="1">
    <source>
        <dbReference type="ARBA" id="ARBA00011975"/>
    </source>
</evidence>
<protein>
    <recommendedName>
        <fullName evidence="1">DNA (cytosine-5-)-methyltransferase</fullName>
        <ecNumber evidence="1">2.1.1.37</ecNumber>
    </recommendedName>
</protein>
<dbReference type="GO" id="GO:0044027">
    <property type="term" value="P:negative regulation of gene expression via chromosomal CpG island methylation"/>
    <property type="evidence" value="ECO:0007669"/>
    <property type="project" value="TreeGrafter"/>
</dbReference>
<name>A0AAD9ZFJ7_9LECA</name>
<accession>A0AAD9ZFJ7</accession>
<proteinExistence type="inferred from homology"/>
<dbReference type="PANTHER" id="PTHR10629">
    <property type="entry name" value="CYTOSINE-SPECIFIC METHYLTRANSFERASE"/>
    <property type="match status" value="1"/>
</dbReference>
<dbReference type="InterPro" id="IPR050390">
    <property type="entry name" value="C5-Methyltransferase"/>
</dbReference>
<organism evidence="7 8">
    <name type="scientific">Lepraria neglecta</name>
    <dbReference type="NCBI Taxonomy" id="209136"/>
    <lineage>
        <taxon>Eukaryota</taxon>
        <taxon>Fungi</taxon>
        <taxon>Dikarya</taxon>
        <taxon>Ascomycota</taxon>
        <taxon>Pezizomycotina</taxon>
        <taxon>Lecanoromycetes</taxon>
        <taxon>OSLEUM clade</taxon>
        <taxon>Lecanoromycetidae</taxon>
        <taxon>Lecanorales</taxon>
        <taxon>Lecanorineae</taxon>
        <taxon>Stereocaulaceae</taxon>
        <taxon>Lepraria</taxon>
    </lineage>
</organism>
<dbReference type="AlphaFoldDB" id="A0AAD9ZFJ7"/>
<dbReference type="InterPro" id="IPR001525">
    <property type="entry name" value="C5_MeTfrase"/>
</dbReference>
<keyword evidence="8" id="KW-1185">Reference proteome</keyword>
<feature type="compositionally biased region" description="Basic and acidic residues" evidence="6">
    <location>
        <begin position="714"/>
        <end position="724"/>
    </location>
</feature>
<evidence type="ECO:0000313" key="7">
    <source>
        <dbReference type="EMBL" id="KAK3176149.1"/>
    </source>
</evidence>
<evidence type="ECO:0000256" key="4">
    <source>
        <dbReference type="ARBA" id="ARBA00022691"/>
    </source>
</evidence>
<dbReference type="PROSITE" id="PS00095">
    <property type="entry name" value="C5_MTASE_2"/>
    <property type="match status" value="1"/>
</dbReference>
<feature type="region of interest" description="Disordered" evidence="6">
    <location>
        <begin position="371"/>
        <end position="390"/>
    </location>
</feature>
<dbReference type="EMBL" id="JASNWA010000004">
    <property type="protein sequence ID" value="KAK3176149.1"/>
    <property type="molecule type" value="Genomic_DNA"/>
</dbReference>
<dbReference type="InterPro" id="IPR031303">
    <property type="entry name" value="C5_meth_CS"/>
</dbReference>
<feature type="compositionally biased region" description="Low complexity" evidence="6">
    <location>
        <begin position="679"/>
        <end position="702"/>
    </location>
</feature>
<feature type="region of interest" description="Disordered" evidence="6">
    <location>
        <begin position="1"/>
        <end position="63"/>
    </location>
</feature>
<evidence type="ECO:0000256" key="3">
    <source>
        <dbReference type="ARBA" id="ARBA00022679"/>
    </source>
</evidence>
<dbReference type="Gene3D" id="3.40.50.150">
    <property type="entry name" value="Vaccinia Virus protein VP39"/>
    <property type="match status" value="1"/>
</dbReference>
<dbReference type="PROSITE" id="PS51679">
    <property type="entry name" value="SAM_MT_C5"/>
    <property type="match status" value="1"/>
</dbReference>
<evidence type="ECO:0000256" key="6">
    <source>
        <dbReference type="SAM" id="MobiDB-lite"/>
    </source>
</evidence>
<comment type="caution">
    <text evidence="7">The sequence shown here is derived from an EMBL/GenBank/DDBJ whole genome shotgun (WGS) entry which is preliminary data.</text>
</comment>
<keyword evidence="3 5" id="KW-0808">Transferase</keyword>
<feature type="region of interest" description="Disordered" evidence="6">
    <location>
        <begin position="608"/>
        <end position="767"/>
    </location>
</feature>
<feature type="region of interest" description="Disordered" evidence="6">
    <location>
        <begin position="539"/>
        <end position="589"/>
    </location>
</feature>
<feature type="region of interest" description="Disordered" evidence="6">
    <location>
        <begin position="399"/>
        <end position="427"/>
    </location>
</feature>
<feature type="compositionally biased region" description="Polar residues" evidence="6">
    <location>
        <begin position="37"/>
        <end position="61"/>
    </location>
</feature>
<dbReference type="PANTHER" id="PTHR10629:SF52">
    <property type="entry name" value="DNA (CYTOSINE-5)-METHYLTRANSFERASE 1"/>
    <property type="match status" value="1"/>
</dbReference>
<evidence type="ECO:0000256" key="2">
    <source>
        <dbReference type="ARBA" id="ARBA00022603"/>
    </source>
</evidence>
<dbReference type="Proteomes" id="UP001276659">
    <property type="component" value="Unassembled WGS sequence"/>
</dbReference>
<dbReference type="GO" id="GO:0032259">
    <property type="term" value="P:methylation"/>
    <property type="evidence" value="ECO:0007669"/>
    <property type="project" value="UniProtKB-KW"/>
</dbReference>
<dbReference type="SUPFAM" id="SSF53335">
    <property type="entry name" value="S-adenosyl-L-methionine-dependent methyltransferases"/>
    <property type="match status" value="1"/>
</dbReference>
<keyword evidence="2 5" id="KW-0489">Methyltransferase</keyword>
<dbReference type="Pfam" id="PF00145">
    <property type="entry name" value="DNA_methylase"/>
    <property type="match status" value="1"/>
</dbReference>
<dbReference type="PRINTS" id="PR00105">
    <property type="entry name" value="C5METTRFRASE"/>
</dbReference>
<dbReference type="GO" id="GO:0005634">
    <property type="term" value="C:nucleus"/>
    <property type="evidence" value="ECO:0007669"/>
    <property type="project" value="TreeGrafter"/>
</dbReference>
<reference evidence="7" key="1">
    <citation type="submission" date="2022-11" db="EMBL/GenBank/DDBJ databases">
        <title>Chromosomal genome sequence assembly and mating type (MAT) locus characterization of the leprose asexual lichenized fungus Lepraria neglecta (Nyl.) Erichsen.</title>
        <authorList>
            <person name="Allen J.L."/>
            <person name="Pfeffer B."/>
        </authorList>
    </citation>
    <scope>NUCLEOTIDE SEQUENCE</scope>
    <source>
        <strain evidence="7">Allen 5258</strain>
    </source>
</reference>
<dbReference type="GO" id="GO:0003677">
    <property type="term" value="F:DNA binding"/>
    <property type="evidence" value="ECO:0007669"/>
    <property type="project" value="TreeGrafter"/>
</dbReference>
<feature type="compositionally biased region" description="Polar residues" evidence="6">
    <location>
        <begin position="375"/>
        <end position="385"/>
    </location>
</feature>
<sequence length="1088" mass="121536">MSKYLASSTWRFPSREPESLPAGVSLPITPPNHRRSTNAGETSGNSSKPISLSSRTQNLQVPQPPVIYDVTDDDEFMDEEEFSAWVNQKNEDEMRRLSTSSSTSKLATRRKSSVILPRNLPITAPFASLDDFSYYEIRLSPKVYVEMKDGDFMKIVHIVKDTRTSEVTLRGFIFRRTREMNGVLDRKLNEVCWIIHIDDDDPRDPNIQSLETVPVTEVVKRRKIRLTNLSFPALSFRDDEHKDTEETVENDRVLVCRYKYLCFYPNAKARTLNAWCEKGYHRLRADDCDKRSDNNMKDEDLRTFWRGETSLGGSQEGWLPGEKEFLRQEAVSIKGIVSWQSLKIAGGTGFPPGDPMKRGSVGRLLREMTGAPEVTPNTAPNVPTNSDDSQDASLVVASDADDEVEEVASSHSTSTRAQQQRHHRHKPRIPLAALDEWLGQSECDSDGESGVMHALNRGLRESSMQAQRRRHTSPRIVEFDAQVKTSSRSGIYEKRYEGKITGTYISKPGAFHKKRKAEQSFGSLARPRKRIKVDLQEDLSSRTVSDARGDSVARGLPRSNLYKLRDTSPSDCDRTSGNSQSEDSVEEMCTPTKARGYEAARLGLPTPLSLRRNGSVRPMDPRRSAYATTSRTARLSSILDQDRHTMDDEDDVVDLTRPQTNLKSAFSTPFLRSSMSRQPNPSTSIPSRPNSSSNSYKMSPSPHVSSRPMPSHEGLSESHYRESPSARLPLPSISNGSLPRPHRNPPKHRGRSPWPSPAAAQSLPMRPQSITPQQITVKQENQRPPKDIQRRYTFGDCFCGAGGMSRGAINAGLRIKWGFDFNLPACQTYALNFFGTPIYNVWANDFSEAKGDHIADICHLSPPCQFFSDAHTWAGKDDEMNTASLFAIFNLLEKAKPRVVTLEQTSGLIRRHPIFFNAVVNMFTSRGFSVRWRVVNCADFGLSQRRMRLFVIASCPGEALPPFPKPTHSAHPHKTGLKPWTTINEAISKIPNGWANHDIHLARERDASPQSGDQIATCVTTSGGGIIHPTGKRDYTHREFACLQSFALAHKFGSSGVKKQIGNAVPPAVAAVLLEGVKKALLKADGLL</sequence>
<dbReference type="EC" id="2.1.1.37" evidence="1"/>
<dbReference type="InterPro" id="IPR029063">
    <property type="entry name" value="SAM-dependent_MTases_sf"/>
</dbReference>
<evidence type="ECO:0000256" key="5">
    <source>
        <dbReference type="PROSITE-ProRule" id="PRU01016"/>
    </source>
</evidence>
<dbReference type="GO" id="GO:0003886">
    <property type="term" value="F:DNA (cytosine-5-)-methyltransferase activity"/>
    <property type="evidence" value="ECO:0007669"/>
    <property type="project" value="UniProtKB-EC"/>
</dbReference>
<gene>
    <name evidence="7" type="ORF">OEA41_007471</name>
</gene>
<feature type="compositionally biased region" description="Basic residues" evidence="6">
    <location>
        <begin position="740"/>
        <end position="751"/>
    </location>
</feature>
<feature type="compositionally biased region" description="Polar residues" evidence="6">
    <location>
        <begin position="626"/>
        <end position="639"/>
    </location>
</feature>
<evidence type="ECO:0000313" key="8">
    <source>
        <dbReference type="Proteomes" id="UP001276659"/>
    </source>
</evidence>
<feature type="compositionally biased region" description="Basic and acidic residues" evidence="6">
    <location>
        <begin position="563"/>
        <end position="574"/>
    </location>
</feature>
<feature type="active site" evidence="5">
    <location>
        <position position="864"/>
    </location>
</feature>